<dbReference type="Proteomes" id="UP001151699">
    <property type="component" value="Chromosome A"/>
</dbReference>
<feature type="region of interest" description="Disordered" evidence="1">
    <location>
        <begin position="32"/>
        <end position="52"/>
    </location>
</feature>
<reference evidence="2" key="1">
    <citation type="submission" date="2022-07" db="EMBL/GenBank/DDBJ databases">
        <authorList>
            <person name="Trinca V."/>
            <person name="Uliana J.V.C."/>
            <person name="Torres T.T."/>
            <person name="Ward R.J."/>
            <person name="Monesi N."/>
        </authorList>
    </citation>
    <scope>NUCLEOTIDE SEQUENCE</scope>
    <source>
        <strain evidence="2">HSMRA1968</strain>
        <tissue evidence="2">Whole embryos</tissue>
    </source>
</reference>
<name>A0A9Q0NEL4_9DIPT</name>
<evidence type="ECO:0000256" key="1">
    <source>
        <dbReference type="SAM" id="MobiDB-lite"/>
    </source>
</evidence>
<dbReference type="EMBL" id="WJQU01000001">
    <property type="protein sequence ID" value="KAJ6648884.1"/>
    <property type="molecule type" value="Genomic_DNA"/>
</dbReference>
<evidence type="ECO:0000313" key="3">
    <source>
        <dbReference type="Proteomes" id="UP001151699"/>
    </source>
</evidence>
<protein>
    <submittedName>
        <fullName evidence="2">Uncharacterized protein</fullName>
    </submittedName>
</protein>
<organism evidence="2 3">
    <name type="scientific">Pseudolycoriella hygida</name>
    <dbReference type="NCBI Taxonomy" id="35572"/>
    <lineage>
        <taxon>Eukaryota</taxon>
        <taxon>Metazoa</taxon>
        <taxon>Ecdysozoa</taxon>
        <taxon>Arthropoda</taxon>
        <taxon>Hexapoda</taxon>
        <taxon>Insecta</taxon>
        <taxon>Pterygota</taxon>
        <taxon>Neoptera</taxon>
        <taxon>Endopterygota</taxon>
        <taxon>Diptera</taxon>
        <taxon>Nematocera</taxon>
        <taxon>Sciaroidea</taxon>
        <taxon>Sciaridae</taxon>
        <taxon>Pseudolycoriella</taxon>
    </lineage>
</organism>
<gene>
    <name evidence="2" type="ORF">Bhyg_04116</name>
</gene>
<accession>A0A9Q0NEL4</accession>
<comment type="caution">
    <text evidence="2">The sequence shown here is derived from an EMBL/GenBank/DDBJ whole genome shotgun (WGS) entry which is preliminary data.</text>
</comment>
<feature type="non-terminal residue" evidence="2">
    <location>
        <position position="1"/>
    </location>
</feature>
<proteinExistence type="predicted"/>
<sequence>EEEPFLDVDLETDASGEIDYYPGECLLREKFSGESERHSDEKNVKVPHTDSTRKEGKLISRVFVEHLNSFLPQIEKNRIFPLCNDRCADLTRTCTHIGEHHPKKRKPYIPPNCRTPEV</sequence>
<keyword evidence="3" id="KW-1185">Reference proteome</keyword>
<feature type="region of interest" description="Disordered" evidence="1">
    <location>
        <begin position="99"/>
        <end position="118"/>
    </location>
</feature>
<evidence type="ECO:0000313" key="2">
    <source>
        <dbReference type="EMBL" id="KAJ6648884.1"/>
    </source>
</evidence>
<dbReference type="AlphaFoldDB" id="A0A9Q0NEL4"/>